<keyword evidence="3" id="KW-1185">Reference proteome</keyword>
<reference evidence="2 3" key="1">
    <citation type="journal article" date="2018" name="Sci. Rep.">
        <title>Genomic signatures of local adaptation to the degree of environmental predictability in rotifers.</title>
        <authorList>
            <person name="Franch-Gras L."/>
            <person name="Hahn C."/>
            <person name="Garcia-Roger E.M."/>
            <person name="Carmona M.J."/>
            <person name="Serra M."/>
            <person name="Gomez A."/>
        </authorList>
    </citation>
    <scope>NUCLEOTIDE SEQUENCE [LARGE SCALE GENOMIC DNA]</scope>
    <source>
        <strain evidence="2">HYR1</strain>
    </source>
</reference>
<dbReference type="Proteomes" id="UP000276133">
    <property type="component" value="Unassembled WGS sequence"/>
</dbReference>
<dbReference type="GO" id="GO:0060271">
    <property type="term" value="P:cilium assembly"/>
    <property type="evidence" value="ECO:0007669"/>
    <property type="project" value="InterPro"/>
</dbReference>
<dbReference type="PANTHER" id="PTHR21274:SF0">
    <property type="entry name" value="MECKELIN"/>
    <property type="match status" value="1"/>
</dbReference>
<dbReference type="GO" id="GO:0036038">
    <property type="term" value="C:MKS complex"/>
    <property type="evidence" value="ECO:0007669"/>
    <property type="project" value="InterPro"/>
</dbReference>
<accession>A0A3M7S027</accession>
<dbReference type="AlphaFoldDB" id="A0A3M7S027"/>
<dbReference type="Pfam" id="PF09773">
    <property type="entry name" value="Meckelin"/>
    <property type="match status" value="1"/>
</dbReference>
<dbReference type="PANTHER" id="PTHR21274">
    <property type="entry name" value="MECKELIN"/>
    <property type="match status" value="1"/>
</dbReference>
<name>A0A3M7S027_BRAPC</name>
<gene>
    <name evidence="2" type="ORF">BpHYR1_025765</name>
</gene>
<keyword evidence="1" id="KW-0472">Membrane</keyword>
<evidence type="ECO:0000313" key="3">
    <source>
        <dbReference type="Proteomes" id="UP000276133"/>
    </source>
</evidence>
<feature type="transmembrane region" description="Helical" evidence="1">
    <location>
        <begin position="147"/>
        <end position="169"/>
    </location>
</feature>
<proteinExistence type="predicted"/>
<feature type="transmembrane region" description="Helical" evidence="1">
    <location>
        <begin position="69"/>
        <end position="92"/>
    </location>
</feature>
<dbReference type="EMBL" id="REGN01002303">
    <property type="protein sequence ID" value="RNA28965.1"/>
    <property type="molecule type" value="Genomic_DNA"/>
</dbReference>
<sequence length="233" mass="27046">MYKNYIANDTLNSIRKINFSVVKRNFIENIFDIEFKTRDANGYFYKDDMNCFTETVYFGKEKTLFIFEFLLFLLLDYFSQNFVLASLIVYIVSKVTSKIRSDLAGKSYIRIGWFVTKKNIQILPLSFTLIRSLDKTFFNLIKNCSRINLILIFCLIACSTCSPISSWSIRINESDGYQNCMAKTRTHIFFGTRICQAEFSCNPMNYGQHGIGFAISEKLAIEEAINDSRSRCN</sequence>
<protein>
    <submittedName>
        <fullName evidence="2">Meckelin-like</fullName>
    </submittedName>
</protein>
<organism evidence="2 3">
    <name type="scientific">Brachionus plicatilis</name>
    <name type="common">Marine rotifer</name>
    <name type="synonym">Brachionus muelleri</name>
    <dbReference type="NCBI Taxonomy" id="10195"/>
    <lineage>
        <taxon>Eukaryota</taxon>
        <taxon>Metazoa</taxon>
        <taxon>Spiralia</taxon>
        <taxon>Gnathifera</taxon>
        <taxon>Rotifera</taxon>
        <taxon>Eurotatoria</taxon>
        <taxon>Monogononta</taxon>
        <taxon>Pseudotrocha</taxon>
        <taxon>Ploima</taxon>
        <taxon>Brachionidae</taxon>
        <taxon>Brachionus</taxon>
    </lineage>
</organism>
<evidence type="ECO:0000256" key="1">
    <source>
        <dbReference type="SAM" id="Phobius"/>
    </source>
</evidence>
<dbReference type="InterPro" id="IPR019170">
    <property type="entry name" value="Meckelin"/>
</dbReference>
<dbReference type="OrthoDB" id="419138at2759"/>
<dbReference type="STRING" id="10195.A0A3M7S027"/>
<keyword evidence="1" id="KW-0812">Transmembrane</keyword>
<evidence type="ECO:0000313" key="2">
    <source>
        <dbReference type="EMBL" id="RNA28965.1"/>
    </source>
</evidence>
<comment type="caution">
    <text evidence="2">The sequence shown here is derived from an EMBL/GenBank/DDBJ whole genome shotgun (WGS) entry which is preliminary data.</text>
</comment>
<keyword evidence="1" id="KW-1133">Transmembrane helix</keyword>